<sequence length="244" mass="28084">MSWIPVLSMTLLCWRSTRRRCSCEGASPHAVDRIPSQVDVSYRIEHVQRGRPMAIRSEQSRRAILQSTMKLLDERQPESVSIQQLSIERIAREAGVSKTTIYRWWPNKAAVIIDTFLENHILATPVREDLPAIDALREHFLSLATVYAGFEGRLMAQLLAECQYDPATLEEFKKHFWRPRRKVVSELIERAIEEGSIRTDRRADEIAERIYAPIYFRLLFQEGALDADTMRDGFGLALEGIAAR</sequence>
<dbReference type="OrthoDB" id="9796019at2"/>
<evidence type="ECO:0000256" key="2">
    <source>
        <dbReference type="ARBA" id="ARBA00023125"/>
    </source>
</evidence>
<keyword evidence="3" id="KW-0804">Transcription</keyword>
<comment type="caution">
    <text evidence="6">The sequence shown here is derived from an EMBL/GenBank/DDBJ whole genome shotgun (WGS) entry which is preliminary data.</text>
</comment>
<evidence type="ECO:0000256" key="4">
    <source>
        <dbReference type="PROSITE-ProRule" id="PRU00335"/>
    </source>
</evidence>
<reference evidence="6 7" key="1">
    <citation type="submission" date="2019-09" db="EMBL/GenBank/DDBJ databases">
        <title>Phylogeny of genus Pseudoclavibacter and closely related genus.</title>
        <authorList>
            <person name="Li Y."/>
        </authorList>
    </citation>
    <scope>NUCLEOTIDE SEQUENCE [LARGE SCALE GENOMIC DNA]</scope>
    <source>
        <strain evidence="6 7">DSM 23821</strain>
    </source>
</reference>
<dbReference type="Proteomes" id="UP000467240">
    <property type="component" value="Unassembled WGS sequence"/>
</dbReference>
<evidence type="ECO:0000313" key="6">
    <source>
        <dbReference type="EMBL" id="KAB1652860.1"/>
    </source>
</evidence>
<dbReference type="Pfam" id="PF16859">
    <property type="entry name" value="TetR_C_11"/>
    <property type="match status" value="1"/>
</dbReference>
<dbReference type="InterPro" id="IPR011075">
    <property type="entry name" value="TetR_C"/>
</dbReference>
<gene>
    <name evidence="6" type="ORF">F8O01_16155</name>
</gene>
<keyword evidence="1" id="KW-0805">Transcription regulation</keyword>
<dbReference type="SUPFAM" id="SSF48498">
    <property type="entry name" value="Tetracyclin repressor-like, C-terminal domain"/>
    <property type="match status" value="1"/>
</dbReference>
<dbReference type="PANTHER" id="PTHR30055:SF148">
    <property type="entry name" value="TETR-FAMILY TRANSCRIPTIONAL REGULATOR"/>
    <property type="match status" value="1"/>
</dbReference>
<evidence type="ECO:0000313" key="7">
    <source>
        <dbReference type="Proteomes" id="UP000467240"/>
    </source>
</evidence>
<dbReference type="Gene3D" id="1.10.357.10">
    <property type="entry name" value="Tetracycline Repressor, domain 2"/>
    <property type="match status" value="1"/>
</dbReference>
<dbReference type="InterPro" id="IPR001647">
    <property type="entry name" value="HTH_TetR"/>
</dbReference>
<feature type="domain" description="HTH tetR-type" evidence="5">
    <location>
        <begin position="58"/>
        <end position="123"/>
    </location>
</feature>
<feature type="DNA-binding region" description="H-T-H motif" evidence="4">
    <location>
        <begin position="86"/>
        <end position="105"/>
    </location>
</feature>
<organism evidence="6 7">
    <name type="scientific">Pseudoclavibacter chungangensis</name>
    <dbReference type="NCBI Taxonomy" id="587635"/>
    <lineage>
        <taxon>Bacteria</taxon>
        <taxon>Bacillati</taxon>
        <taxon>Actinomycetota</taxon>
        <taxon>Actinomycetes</taxon>
        <taxon>Micrococcales</taxon>
        <taxon>Microbacteriaceae</taxon>
        <taxon>Pseudoclavibacter</taxon>
    </lineage>
</organism>
<dbReference type="EMBL" id="WBJZ01000027">
    <property type="protein sequence ID" value="KAB1652860.1"/>
    <property type="molecule type" value="Genomic_DNA"/>
</dbReference>
<accession>A0A7J5BMQ0</accession>
<name>A0A7J5BMQ0_9MICO</name>
<dbReference type="InterPro" id="IPR036271">
    <property type="entry name" value="Tet_transcr_reg_TetR-rel_C_sf"/>
</dbReference>
<evidence type="ECO:0000259" key="5">
    <source>
        <dbReference type="PROSITE" id="PS50977"/>
    </source>
</evidence>
<dbReference type="Pfam" id="PF00440">
    <property type="entry name" value="TetR_N"/>
    <property type="match status" value="1"/>
</dbReference>
<dbReference type="AlphaFoldDB" id="A0A7J5BMQ0"/>
<dbReference type="InterPro" id="IPR009057">
    <property type="entry name" value="Homeodomain-like_sf"/>
</dbReference>
<dbReference type="PROSITE" id="PS50977">
    <property type="entry name" value="HTH_TETR_2"/>
    <property type="match status" value="1"/>
</dbReference>
<protein>
    <submittedName>
        <fullName evidence="6">TetR/AcrR family transcriptional regulator</fullName>
    </submittedName>
</protein>
<dbReference type="SUPFAM" id="SSF46689">
    <property type="entry name" value="Homeodomain-like"/>
    <property type="match status" value="1"/>
</dbReference>
<keyword evidence="7" id="KW-1185">Reference proteome</keyword>
<dbReference type="InterPro" id="IPR050109">
    <property type="entry name" value="HTH-type_TetR-like_transc_reg"/>
</dbReference>
<dbReference type="GO" id="GO:0000976">
    <property type="term" value="F:transcription cis-regulatory region binding"/>
    <property type="evidence" value="ECO:0007669"/>
    <property type="project" value="TreeGrafter"/>
</dbReference>
<evidence type="ECO:0000256" key="1">
    <source>
        <dbReference type="ARBA" id="ARBA00023015"/>
    </source>
</evidence>
<evidence type="ECO:0000256" key="3">
    <source>
        <dbReference type="ARBA" id="ARBA00023163"/>
    </source>
</evidence>
<dbReference type="Gene3D" id="1.10.10.60">
    <property type="entry name" value="Homeodomain-like"/>
    <property type="match status" value="1"/>
</dbReference>
<keyword evidence="2 4" id="KW-0238">DNA-binding</keyword>
<proteinExistence type="predicted"/>
<dbReference type="PANTHER" id="PTHR30055">
    <property type="entry name" value="HTH-TYPE TRANSCRIPTIONAL REGULATOR RUTR"/>
    <property type="match status" value="1"/>
</dbReference>
<dbReference type="GO" id="GO:0003700">
    <property type="term" value="F:DNA-binding transcription factor activity"/>
    <property type="evidence" value="ECO:0007669"/>
    <property type="project" value="TreeGrafter"/>
</dbReference>